<organism evidence="2 3">
    <name type="scientific">Solanum tuberosum</name>
    <name type="common">Potato</name>
    <dbReference type="NCBI Taxonomy" id="4113"/>
    <lineage>
        <taxon>Eukaryota</taxon>
        <taxon>Viridiplantae</taxon>
        <taxon>Streptophyta</taxon>
        <taxon>Embryophyta</taxon>
        <taxon>Tracheophyta</taxon>
        <taxon>Spermatophyta</taxon>
        <taxon>Magnoliopsida</taxon>
        <taxon>eudicotyledons</taxon>
        <taxon>Gunneridae</taxon>
        <taxon>Pentapetalae</taxon>
        <taxon>asterids</taxon>
        <taxon>lamiids</taxon>
        <taxon>Solanales</taxon>
        <taxon>Solanaceae</taxon>
        <taxon>Solanoideae</taxon>
        <taxon>Solaneae</taxon>
        <taxon>Solanum</taxon>
    </lineage>
</organism>
<evidence type="ECO:0000256" key="1">
    <source>
        <dbReference type="SAM" id="MobiDB-lite"/>
    </source>
</evidence>
<feature type="compositionally biased region" description="Acidic residues" evidence="1">
    <location>
        <begin position="197"/>
        <end position="216"/>
    </location>
</feature>
<evidence type="ECO:0000313" key="2">
    <source>
        <dbReference type="EnsemblPlants" id="PGSC0003DMT400094082"/>
    </source>
</evidence>
<feature type="region of interest" description="Disordered" evidence="1">
    <location>
        <begin position="159"/>
        <end position="216"/>
    </location>
</feature>
<reference evidence="3" key="1">
    <citation type="journal article" date="2011" name="Nature">
        <title>Genome sequence and analysis of the tuber crop potato.</title>
        <authorList>
            <consortium name="The Potato Genome Sequencing Consortium"/>
        </authorList>
    </citation>
    <scope>NUCLEOTIDE SEQUENCE [LARGE SCALE GENOMIC DNA]</scope>
    <source>
        <strain evidence="3">cv. DM1-3 516 R44</strain>
    </source>
</reference>
<keyword evidence="3" id="KW-1185">Reference proteome</keyword>
<reference evidence="2" key="2">
    <citation type="submission" date="2015-06" db="UniProtKB">
        <authorList>
            <consortium name="EnsemblPlants"/>
        </authorList>
    </citation>
    <scope>IDENTIFICATION</scope>
    <source>
        <strain evidence="2">DM1-3 516 R44</strain>
    </source>
</reference>
<dbReference type="PaxDb" id="4113-PGSC0003DMT400094082"/>
<name>M1DTD4_SOLTU</name>
<accession>M1DTD4</accession>
<sequence length="216" mass="23970">MRERFCLAGFRGEGANLLYPFHGIWLATLTEAPPDAHSTWVREFYAILPIVRWADPYCNTPFRFSASRSRLDRFSISSLAESVGNGIPLNATTINEVLEVPDVSNADYEAKLREIDLGWLRDTLVEPTLRDRVYWPTTEGITSADWSLYAKRGATLGHGRGTSYGSPLQPLLVRSGSTSRSKRRRTDMASSSQTAVEADDEGGENGADDDTYLSQS</sequence>
<protein>
    <submittedName>
        <fullName evidence="2">Uncharacterized protein</fullName>
    </submittedName>
</protein>
<dbReference type="AlphaFoldDB" id="M1DTD4"/>
<evidence type="ECO:0000313" key="3">
    <source>
        <dbReference type="Proteomes" id="UP000011115"/>
    </source>
</evidence>
<dbReference type="EnsemblPlants" id="PGSC0003DMT400094082">
    <property type="protein sequence ID" value="PGSC0003DMT400094082"/>
    <property type="gene ID" value="PGSC0003DMG400043653"/>
</dbReference>
<dbReference type="Gramene" id="PGSC0003DMT400094082">
    <property type="protein sequence ID" value="PGSC0003DMT400094082"/>
    <property type="gene ID" value="PGSC0003DMG400043653"/>
</dbReference>
<dbReference type="InParanoid" id="M1DTD4"/>
<dbReference type="HOGENOM" id="CLU_1279580_0_0_1"/>
<dbReference type="Proteomes" id="UP000011115">
    <property type="component" value="Unassembled WGS sequence"/>
</dbReference>
<proteinExistence type="predicted"/>